<gene>
    <name evidence="3" type="ORF">SMAX5B_003330</name>
</gene>
<feature type="region of interest" description="Disordered" evidence="1">
    <location>
        <begin position="74"/>
        <end position="108"/>
    </location>
</feature>
<dbReference type="AlphaFoldDB" id="A0A2U9BWN4"/>
<feature type="chain" id="PRO_5015916959" description="Secreted protein" evidence="2">
    <location>
        <begin position="32"/>
        <end position="108"/>
    </location>
</feature>
<evidence type="ECO:0000256" key="2">
    <source>
        <dbReference type="SAM" id="SignalP"/>
    </source>
</evidence>
<accession>A0A2U9BWN4</accession>
<reference evidence="3 4" key="1">
    <citation type="submission" date="2017-12" db="EMBL/GenBank/DDBJ databases">
        <title>Integrating genomic resources of turbot (Scophthalmus maximus) in depth evaluation of genetic and physical mapping variation across individuals.</title>
        <authorList>
            <person name="Martinez P."/>
        </authorList>
    </citation>
    <scope>NUCLEOTIDE SEQUENCE [LARGE SCALE GENOMIC DNA]</scope>
</reference>
<name>A0A2U9BWN4_SCOMX</name>
<sequence length="108" mass="11481">MPSRTEGERLLQTILLRLAVAPTCLFGPTIGKDHQENPDQPTKTKWPRCRCVTTGGPAAGVSASVVGVSDAEGYRRERGETLQAEAETVTAENDKGDAGRAEKGQTGE</sequence>
<feature type="region of interest" description="Disordered" evidence="1">
    <location>
        <begin position="27"/>
        <end position="47"/>
    </location>
</feature>
<evidence type="ECO:0000313" key="4">
    <source>
        <dbReference type="Proteomes" id="UP000246464"/>
    </source>
</evidence>
<evidence type="ECO:0000313" key="3">
    <source>
        <dbReference type="EMBL" id="AWP08738.1"/>
    </source>
</evidence>
<feature type="compositionally biased region" description="Basic and acidic residues" evidence="1">
    <location>
        <begin position="92"/>
        <end position="108"/>
    </location>
</feature>
<keyword evidence="4" id="KW-1185">Reference proteome</keyword>
<proteinExistence type="predicted"/>
<keyword evidence="2" id="KW-0732">Signal</keyword>
<dbReference type="EMBL" id="CP026252">
    <property type="protein sequence ID" value="AWP08738.1"/>
    <property type="molecule type" value="Genomic_DNA"/>
</dbReference>
<dbReference type="Proteomes" id="UP000246464">
    <property type="component" value="Chromosome 10"/>
</dbReference>
<evidence type="ECO:0008006" key="5">
    <source>
        <dbReference type="Google" id="ProtNLM"/>
    </source>
</evidence>
<feature type="non-terminal residue" evidence="3">
    <location>
        <position position="108"/>
    </location>
</feature>
<protein>
    <recommendedName>
        <fullName evidence="5">Secreted protein</fullName>
    </recommendedName>
</protein>
<evidence type="ECO:0000256" key="1">
    <source>
        <dbReference type="SAM" id="MobiDB-lite"/>
    </source>
</evidence>
<organism evidence="3 4">
    <name type="scientific">Scophthalmus maximus</name>
    <name type="common">Turbot</name>
    <name type="synonym">Psetta maxima</name>
    <dbReference type="NCBI Taxonomy" id="52904"/>
    <lineage>
        <taxon>Eukaryota</taxon>
        <taxon>Metazoa</taxon>
        <taxon>Chordata</taxon>
        <taxon>Craniata</taxon>
        <taxon>Vertebrata</taxon>
        <taxon>Euteleostomi</taxon>
        <taxon>Actinopterygii</taxon>
        <taxon>Neopterygii</taxon>
        <taxon>Teleostei</taxon>
        <taxon>Neoteleostei</taxon>
        <taxon>Acanthomorphata</taxon>
        <taxon>Carangaria</taxon>
        <taxon>Pleuronectiformes</taxon>
        <taxon>Pleuronectoidei</taxon>
        <taxon>Scophthalmidae</taxon>
        <taxon>Scophthalmus</taxon>
    </lineage>
</organism>
<feature type="signal peptide" evidence="2">
    <location>
        <begin position="1"/>
        <end position="31"/>
    </location>
</feature>